<dbReference type="CDD" id="cd00067">
    <property type="entry name" value="GAL4"/>
    <property type="match status" value="1"/>
</dbReference>
<dbReference type="Gene3D" id="4.10.240.10">
    <property type="entry name" value="Zn(2)-C6 fungal-type DNA-binding domain"/>
    <property type="match status" value="1"/>
</dbReference>
<dbReference type="Pfam" id="PF00172">
    <property type="entry name" value="Zn_clus"/>
    <property type="match status" value="1"/>
</dbReference>
<dbReference type="GO" id="GO:0000981">
    <property type="term" value="F:DNA-binding transcription factor activity, RNA polymerase II-specific"/>
    <property type="evidence" value="ECO:0007669"/>
    <property type="project" value="InterPro"/>
</dbReference>
<dbReference type="SUPFAM" id="SSF57701">
    <property type="entry name" value="Zn2/Cys6 DNA-binding domain"/>
    <property type="match status" value="1"/>
</dbReference>
<feature type="compositionally biased region" description="Low complexity" evidence="2">
    <location>
        <begin position="183"/>
        <end position="211"/>
    </location>
</feature>
<dbReference type="OrthoDB" id="5401558at2759"/>
<dbReference type="PROSITE" id="PS50048">
    <property type="entry name" value="ZN2_CY6_FUNGAL_2"/>
    <property type="match status" value="1"/>
</dbReference>
<proteinExistence type="predicted"/>
<organism evidence="4 5">
    <name type="scientific">Piedraia hortae CBS 480.64</name>
    <dbReference type="NCBI Taxonomy" id="1314780"/>
    <lineage>
        <taxon>Eukaryota</taxon>
        <taxon>Fungi</taxon>
        <taxon>Dikarya</taxon>
        <taxon>Ascomycota</taxon>
        <taxon>Pezizomycotina</taxon>
        <taxon>Dothideomycetes</taxon>
        <taxon>Dothideomycetidae</taxon>
        <taxon>Capnodiales</taxon>
        <taxon>Piedraiaceae</taxon>
        <taxon>Piedraia</taxon>
    </lineage>
</organism>
<name>A0A6A7BRR9_9PEZI</name>
<keyword evidence="1" id="KW-0539">Nucleus</keyword>
<feature type="compositionally biased region" description="Polar residues" evidence="2">
    <location>
        <begin position="245"/>
        <end position="254"/>
    </location>
</feature>
<sequence length="291" mass="31818">MYQSPAHTSQWTPSAAPATTQAQAQWSPPPSNAQFQRPNQIPPISQAVAQVPAMQTLQPQHPEQYRSLPGPAQMYSSSAYAPSQQLPYPPSQPAPRQRTAIACRYCRRRKIRCSGFDTSEDGRCTHCQRFQQECVFTPVNAQTQAFVPAHTVWRGQGPPPNTQLYGAYGQPLPQPGDRSFAAQPQGQSQGQQNQQGQSGQSNQQGQQQGQQYPPPPQGYQQSAYATPSTAAMTATPGDKRADEPNTPTLPSQSEVRPYDDNGDAGRLRPAMRDASTQTDFPGDTLRESSHS</sequence>
<evidence type="ECO:0000256" key="1">
    <source>
        <dbReference type="ARBA" id="ARBA00023242"/>
    </source>
</evidence>
<evidence type="ECO:0000313" key="4">
    <source>
        <dbReference type="EMBL" id="KAF2857597.1"/>
    </source>
</evidence>
<dbReference type="PROSITE" id="PS00463">
    <property type="entry name" value="ZN2_CY6_FUNGAL_1"/>
    <property type="match status" value="1"/>
</dbReference>
<dbReference type="Proteomes" id="UP000799421">
    <property type="component" value="Unassembled WGS sequence"/>
</dbReference>
<gene>
    <name evidence="4" type="ORF">K470DRAFT_260629</name>
</gene>
<feature type="compositionally biased region" description="Basic and acidic residues" evidence="2">
    <location>
        <begin position="256"/>
        <end position="266"/>
    </location>
</feature>
<keyword evidence="5" id="KW-1185">Reference proteome</keyword>
<feature type="compositionally biased region" description="Low complexity" evidence="2">
    <location>
        <begin position="8"/>
        <end position="26"/>
    </location>
</feature>
<evidence type="ECO:0000313" key="5">
    <source>
        <dbReference type="Proteomes" id="UP000799421"/>
    </source>
</evidence>
<dbReference type="GO" id="GO:0008270">
    <property type="term" value="F:zinc ion binding"/>
    <property type="evidence" value="ECO:0007669"/>
    <property type="project" value="InterPro"/>
</dbReference>
<dbReference type="SMART" id="SM00066">
    <property type="entry name" value="GAL4"/>
    <property type="match status" value="1"/>
</dbReference>
<dbReference type="AlphaFoldDB" id="A0A6A7BRR9"/>
<dbReference type="EMBL" id="MU006035">
    <property type="protein sequence ID" value="KAF2857597.1"/>
    <property type="molecule type" value="Genomic_DNA"/>
</dbReference>
<feature type="compositionally biased region" description="Polar residues" evidence="2">
    <location>
        <begin position="32"/>
        <end position="43"/>
    </location>
</feature>
<feature type="region of interest" description="Disordered" evidence="2">
    <location>
        <begin position="1"/>
        <end position="95"/>
    </location>
</feature>
<accession>A0A6A7BRR9</accession>
<dbReference type="InterPro" id="IPR036864">
    <property type="entry name" value="Zn2-C6_fun-type_DNA-bd_sf"/>
</dbReference>
<dbReference type="InterPro" id="IPR001138">
    <property type="entry name" value="Zn2Cys6_DnaBD"/>
</dbReference>
<feature type="region of interest" description="Disordered" evidence="2">
    <location>
        <begin position="151"/>
        <end position="291"/>
    </location>
</feature>
<reference evidence="4" key="1">
    <citation type="journal article" date="2020" name="Stud. Mycol.">
        <title>101 Dothideomycetes genomes: a test case for predicting lifestyles and emergence of pathogens.</title>
        <authorList>
            <person name="Haridas S."/>
            <person name="Albert R."/>
            <person name="Binder M."/>
            <person name="Bloem J."/>
            <person name="Labutti K."/>
            <person name="Salamov A."/>
            <person name="Andreopoulos B."/>
            <person name="Baker S."/>
            <person name="Barry K."/>
            <person name="Bills G."/>
            <person name="Bluhm B."/>
            <person name="Cannon C."/>
            <person name="Castanera R."/>
            <person name="Culley D."/>
            <person name="Daum C."/>
            <person name="Ezra D."/>
            <person name="Gonzalez J."/>
            <person name="Henrissat B."/>
            <person name="Kuo A."/>
            <person name="Liang C."/>
            <person name="Lipzen A."/>
            <person name="Lutzoni F."/>
            <person name="Magnuson J."/>
            <person name="Mondo S."/>
            <person name="Nolan M."/>
            <person name="Ohm R."/>
            <person name="Pangilinan J."/>
            <person name="Park H.-J."/>
            <person name="Ramirez L."/>
            <person name="Alfaro M."/>
            <person name="Sun H."/>
            <person name="Tritt A."/>
            <person name="Yoshinaga Y."/>
            <person name="Zwiers L.-H."/>
            <person name="Turgeon B."/>
            <person name="Goodwin S."/>
            <person name="Spatafora J."/>
            <person name="Crous P."/>
            <person name="Grigoriev I."/>
        </authorList>
    </citation>
    <scope>NUCLEOTIDE SEQUENCE</scope>
    <source>
        <strain evidence="4">CBS 480.64</strain>
    </source>
</reference>
<protein>
    <recommendedName>
        <fullName evidence="3">Zn(2)-C6 fungal-type domain-containing protein</fullName>
    </recommendedName>
</protein>
<feature type="domain" description="Zn(2)-C6 fungal-type" evidence="3">
    <location>
        <begin position="102"/>
        <end position="136"/>
    </location>
</feature>
<evidence type="ECO:0000256" key="2">
    <source>
        <dbReference type="SAM" id="MobiDB-lite"/>
    </source>
</evidence>
<feature type="compositionally biased region" description="Low complexity" evidence="2">
    <location>
        <begin position="218"/>
        <end position="236"/>
    </location>
</feature>
<evidence type="ECO:0000259" key="3">
    <source>
        <dbReference type="PROSITE" id="PS50048"/>
    </source>
</evidence>